<organism evidence="2">
    <name type="scientific">Amphimedon queenslandica</name>
    <name type="common">Sponge</name>
    <dbReference type="NCBI Taxonomy" id="400682"/>
    <lineage>
        <taxon>Eukaryota</taxon>
        <taxon>Metazoa</taxon>
        <taxon>Porifera</taxon>
        <taxon>Demospongiae</taxon>
        <taxon>Heteroscleromorpha</taxon>
        <taxon>Haplosclerida</taxon>
        <taxon>Niphatidae</taxon>
        <taxon>Amphimedon</taxon>
    </lineage>
</organism>
<accession>A0A1X7U9N7</accession>
<feature type="region of interest" description="Disordered" evidence="1">
    <location>
        <begin position="44"/>
        <end position="80"/>
    </location>
</feature>
<dbReference type="AlphaFoldDB" id="A0A1X7U9N7"/>
<protein>
    <submittedName>
        <fullName evidence="2">Uncharacterized protein</fullName>
    </submittedName>
</protein>
<evidence type="ECO:0000313" key="2">
    <source>
        <dbReference type="EnsemblMetazoa" id="Aqu2.1.24373_001"/>
    </source>
</evidence>
<dbReference type="EnsemblMetazoa" id="Aqu2.1.24373_001">
    <property type="protein sequence ID" value="Aqu2.1.24373_001"/>
    <property type="gene ID" value="Aqu2.1.24373"/>
</dbReference>
<dbReference type="InParanoid" id="A0A1X7U9N7"/>
<name>A0A1X7U9N7_AMPQE</name>
<evidence type="ECO:0000256" key="1">
    <source>
        <dbReference type="SAM" id="MobiDB-lite"/>
    </source>
</evidence>
<reference evidence="2" key="1">
    <citation type="submission" date="2017-05" db="UniProtKB">
        <authorList>
            <consortium name="EnsemblMetazoa"/>
        </authorList>
    </citation>
    <scope>IDENTIFICATION</scope>
</reference>
<sequence length="232" mass="25190">MAGSNEKLCNEVICKLQKLTSLLVNVDESVQSISSFLSTHIERESSTVGNSSTEGCAGGPTSGDQNEERHSSTPAGMVFGSKSANLKNTMERISSSLEKVSKKLKTDMDTGFVSDLESSDLEYSDRLHLLYHASDYSPLPDIIGSFVLRYLPDISPFFTAISSGMIANITMSAFTMDTDELATDALSAVAGNELEYKQLLKEVDAVLVTHASDALQYCVYVTNTFSIVERLL</sequence>
<proteinExistence type="predicted"/>